<keyword evidence="10" id="KW-1185">Reference proteome</keyword>
<keyword evidence="2 6" id="KW-0489">Methyltransferase</keyword>
<name>A0A432YBK5_9GAMM</name>
<keyword evidence="4 6" id="KW-0949">S-adenosyl-L-methionine</keyword>
<evidence type="ECO:0000256" key="3">
    <source>
        <dbReference type="ARBA" id="ARBA00022679"/>
    </source>
</evidence>
<feature type="binding site" evidence="6">
    <location>
        <position position="305"/>
    </location>
    <ligand>
        <name>S-adenosyl-L-methionine</name>
        <dbReference type="ChEBI" id="CHEBI:59789"/>
    </ligand>
</feature>
<feature type="active site" evidence="7">
    <location>
        <position position="403"/>
    </location>
</feature>
<evidence type="ECO:0000313" key="10">
    <source>
        <dbReference type="Proteomes" id="UP000287330"/>
    </source>
</evidence>
<dbReference type="InterPro" id="IPR012340">
    <property type="entry name" value="NA-bd_OB-fold"/>
</dbReference>
<feature type="binding site" evidence="6">
    <location>
        <position position="326"/>
    </location>
    <ligand>
        <name>S-adenosyl-L-methionine</name>
        <dbReference type="ChEBI" id="CHEBI:59789"/>
    </ligand>
</feature>
<feature type="binding site" evidence="6">
    <location>
        <position position="276"/>
    </location>
    <ligand>
        <name>S-adenosyl-L-methionine</name>
        <dbReference type="ChEBI" id="CHEBI:59789"/>
    </ligand>
</feature>
<evidence type="ECO:0000256" key="4">
    <source>
        <dbReference type="ARBA" id="ARBA00022691"/>
    </source>
</evidence>
<dbReference type="AlphaFoldDB" id="A0A432YBK5"/>
<dbReference type="Gene3D" id="2.40.50.140">
    <property type="entry name" value="Nucleic acid-binding proteins"/>
    <property type="match status" value="1"/>
</dbReference>
<dbReference type="SUPFAM" id="SSF50249">
    <property type="entry name" value="Nucleic acid-binding proteins"/>
    <property type="match status" value="1"/>
</dbReference>
<evidence type="ECO:0000256" key="6">
    <source>
        <dbReference type="PROSITE-ProRule" id="PRU01024"/>
    </source>
</evidence>
<dbReference type="Proteomes" id="UP000287330">
    <property type="component" value="Unassembled WGS sequence"/>
</dbReference>
<keyword evidence="1" id="KW-0004">4Fe-4S</keyword>
<evidence type="ECO:0000256" key="5">
    <source>
        <dbReference type="ARBA" id="ARBA00023014"/>
    </source>
</evidence>
<accession>A0A432YBK5</accession>
<dbReference type="InterPro" id="IPR010280">
    <property type="entry name" value="U5_MeTrfase_fam"/>
</dbReference>
<keyword evidence="1" id="KW-0479">Metal-binding</keyword>
<dbReference type="PANTHER" id="PTHR11061">
    <property type="entry name" value="RNA M5U METHYLTRANSFERASE"/>
    <property type="match status" value="1"/>
</dbReference>
<dbReference type="Pfam" id="PF05958">
    <property type="entry name" value="tRNA_U5-meth_tr"/>
    <property type="match status" value="1"/>
</dbReference>
<keyword evidence="5" id="KW-0411">Iron-sulfur</keyword>
<dbReference type="NCBIfam" id="TIGR00479">
    <property type="entry name" value="rumA"/>
    <property type="match status" value="1"/>
</dbReference>
<proteinExistence type="inferred from homology"/>
<evidence type="ECO:0000313" key="9">
    <source>
        <dbReference type="EMBL" id="RUO58375.1"/>
    </source>
</evidence>
<dbReference type="PROSITE" id="PS51687">
    <property type="entry name" value="SAM_MT_RNA_M5U"/>
    <property type="match status" value="1"/>
</dbReference>
<dbReference type="GO" id="GO:0051539">
    <property type="term" value="F:4 iron, 4 sulfur cluster binding"/>
    <property type="evidence" value="ECO:0007669"/>
    <property type="project" value="UniProtKB-KW"/>
</dbReference>
<dbReference type="Gene3D" id="3.40.50.150">
    <property type="entry name" value="Vaccinia Virus protein VP39"/>
    <property type="match status" value="1"/>
</dbReference>
<evidence type="ECO:0000256" key="2">
    <source>
        <dbReference type="ARBA" id="ARBA00022603"/>
    </source>
</evidence>
<dbReference type="InterPro" id="IPR002792">
    <property type="entry name" value="TRAM_dom"/>
</dbReference>
<dbReference type="InterPro" id="IPR030390">
    <property type="entry name" value="MeTrfase_TrmA_AS"/>
</dbReference>
<dbReference type="Gene3D" id="2.40.50.1070">
    <property type="match status" value="1"/>
</dbReference>
<organism evidence="9 10">
    <name type="scientific">Idiomarina fontislapidosi</name>
    <dbReference type="NCBI Taxonomy" id="263723"/>
    <lineage>
        <taxon>Bacteria</taxon>
        <taxon>Pseudomonadati</taxon>
        <taxon>Pseudomonadota</taxon>
        <taxon>Gammaproteobacteria</taxon>
        <taxon>Alteromonadales</taxon>
        <taxon>Idiomarinaceae</taxon>
        <taxon>Idiomarina</taxon>
    </lineage>
</organism>
<dbReference type="GO" id="GO:0070041">
    <property type="term" value="F:rRNA (uridine-C5-)-methyltransferase activity"/>
    <property type="evidence" value="ECO:0007669"/>
    <property type="project" value="TreeGrafter"/>
</dbReference>
<comment type="similarity">
    <text evidence="6">Belongs to the class I-like SAM-binding methyltransferase superfamily. RNA M5U methyltransferase family.</text>
</comment>
<evidence type="ECO:0000256" key="7">
    <source>
        <dbReference type="PROSITE-ProRule" id="PRU10015"/>
    </source>
</evidence>
<sequence>MAQFFKPPSRRTKTVSSQVLSGTADALDHQGRGVIRVAHGGKSRTYFVPQVLPGETVRFKVTGQQNTTLVARENEAPERRSAPCPYYAQCGGCDLQHLDEDSQRQHKQRVVSELFTKMAGMNTELPWQPTLTGDDWHYRRKARLAIYQRSTAQPMHLGFRARASKHIVDIPQCAVLDSTLNRLLAEFRQLIETAQLGPHLGHVELIKAPLAQLCLRITRSLSGEQTQALHDFAARHQCALWLDDGEQLNSLTDTQACHDTTLDGDRLVFMPGDFIQVNPKVNQQMVAQALAWLAPQAGDEVLDLFAGIGNFTLPLARRAKSVTAVEGVTQMTQQLAANAKAADIHNVNAQTFDLSTEHVGRLLKKGFQRILLDPARAGAEAVCQMIAALPVDKKPEHIVYVSCAPNTLARDSRWLLDNGYQMTHISLVDMFVQTHHIETMVSFKKVV</sequence>
<dbReference type="OrthoDB" id="9804590at2"/>
<dbReference type="GO" id="GO:0070475">
    <property type="term" value="P:rRNA base methylation"/>
    <property type="evidence" value="ECO:0007669"/>
    <property type="project" value="TreeGrafter"/>
</dbReference>
<dbReference type="RefSeq" id="WP_110572621.1">
    <property type="nucleotide sequence ID" value="NZ_PIPV01000001.1"/>
</dbReference>
<dbReference type="PROSITE" id="PS50926">
    <property type="entry name" value="TRAM"/>
    <property type="match status" value="1"/>
</dbReference>
<keyword evidence="3 6" id="KW-0808">Transferase</keyword>
<dbReference type="SUPFAM" id="SSF53335">
    <property type="entry name" value="S-adenosyl-L-methionine-dependent methyltransferases"/>
    <property type="match status" value="1"/>
</dbReference>
<dbReference type="PROSITE" id="PS01230">
    <property type="entry name" value="TRMA_1"/>
    <property type="match status" value="1"/>
</dbReference>
<feature type="domain" description="TRAM" evidence="8">
    <location>
        <begin position="13"/>
        <end position="75"/>
    </location>
</feature>
<evidence type="ECO:0000259" key="8">
    <source>
        <dbReference type="PROSITE" id="PS50926"/>
    </source>
</evidence>
<evidence type="ECO:0000256" key="1">
    <source>
        <dbReference type="ARBA" id="ARBA00022485"/>
    </source>
</evidence>
<feature type="binding site" evidence="6">
    <location>
        <position position="373"/>
    </location>
    <ligand>
        <name>S-adenosyl-L-methionine</name>
        <dbReference type="ChEBI" id="CHEBI:59789"/>
    </ligand>
</feature>
<protein>
    <submittedName>
        <fullName evidence="9">23S rRNA (Uracil(1939)-C(5))-methyltransferase RlmD</fullName>
    </submittedName>
</protein>
<dbReference type="EMBL" id="PIPV01000001">
    <property type="protein sequence ID" value="RUO58375.1"/>
    <property type="molecule type" value="Genomic_DNA"/>
</dbReference>
<dbReference type="InterPro" id="IPR029063">
    <property type="entry name" value="SAM-dependent_MTases_sf"/>
</dbReference>
<dbReference type="CDD" id="cd02440">
    <property type="entry name" value="AdoMet_MTases"/>
    <property type="match status" value="1"/>
</dbReference>
<feature type="active site" description="Nucleophile" evidence="6">
    <location>
        <position position="403"/>
    </location>
</feature>
<keyword evidence="1" id="KW-0408">Iron</keyword>
<dbReference type="PANTHER" id="PTHR11061:SF49">
    <property type="entry name" value="23S RRNA (URACIL(1939)-C(5))-METHYLTRANSFERASE RLMD"/>
    <property type="match status" value="1"/>
</dbReference>
<comment type="caution">
    <text evidence="9">The sequence shown here is derived from an EMBL/GenBank/DDBJ whole genome shotgun (WGS) entry which is preliminary data.</text>
</comment>
<reference evidence="10" key="1">
    <citation type="journal article" date="2018" name="Front. Microbiol.">
        <title>Genome-Based Analysis Reveals the Taxonomy and Diversity of the Family Idiomarinaceae.</title>
        <authorList>
            <person name="Liu Y."/>
            <person name="Lai Q."/>
            <person name="Shao Z."/>
        </authorList>
    </citation>
    <scope>NUCLEOTIDE SEQUENCE [LARGE SCALE GENOMIC DNA]</scope>
    <source>
        <strain evidence="10">F23</strain>
    </source>
</reference>
<gene>
    <name evidence="9" type="ORF">CWE25_01930</name>
</gene>